<evidence type="ECO:0000256" key="1">
    <source>
        <dbReference type="SAM" id="MobiDB-lite"/>
    </source>
</evidence>
<organism evidence="2 3">
    <name type="scientific">Citricoccus parietis</name>
    <dbReference type="NCBI Taxonomy" id="592307"/>
    <lineage>
        <taxon>Bacteria</taxon>
        <taxon>Bacillati</taxon>
        <taxon>Actinomycetota</taxon>
        <taxon>Actinomycetes</taxon>
        <taxon>Micrococcales</taxon>
        <taxon>Micrococcaceae</taxon>
        <taxon>Citricoccus</taxon>
    </lineage>
</organism>
<keyword evidence="3" id="KW-1185">Reference proteome</keyword>
<comment type="caution">
    <text evidence="2">The sequence shown here is derived from an EMBL/GenBank/DDBJ whole genome shotgun (WGS) entry which is preliminary data.</text>
</comment>
<evidence type="ECO:0000313" key="3">
    <source>
        <dbReference type="Proteomes" id="UP001589575"/>
    </source>
</evidence>
<sequence>MGRRGVATLLEDGLHEAVRHRVGGGQGREGRGVGVVQDPDGPTGGPADGVVRRW</sequence>
<accession>A0ABV5G5M9</accession>
<dbReference type="EMBL" id="JBHMFI010000002">
    <property type="protein sequence ID" value="MFB9074246.1"/>
    <property type="molecule type" value="Genomic_DNA"/>
</dbReference>
<reference evidence="2 3" key="1">
    <citation type="submission" date="2024-09" db="EMBL/GenBank/DDBJ databases">
        <authorList>
            <person name="Sun Q."/>
            <person name="Mori K."/>
        </authorList>
    </citation>
    <scope>NUCLEOTIDE SEQUENCE [LARGE SCALE GENOMIC DNA]</scope>
    <source>
        <strain evidence="2 3">CCM 7609</strain>
    </source>
</reference>
<name>A0ABV5G5M9_9MICC</name>
<protein>
    <submittedName>
        <fullName evidence="2">Uncharacterized protein</fullName>
    </submittedName>
</protein>
<dbReference type="Proteomes" id="UP001589575">
    <property type="component" value="Unassembled WGS sequence"/>
</dbReference>
<feature type="region of interest" description="Disordered" evidence="1">
    <location>
        <begin position="20"/>
        <end position="54"/>
    </location>
</feature>
<evidence type="ECO:0000313" key="2">
    <source>
        <dbReference type="EMBL" id="MFB9074246.1"/>
    </source>
</evidence>
<proteinExistence type="predicted"/>
<gene>
    <name evidence="2" type="ORF">ACFFX0_24840</name>
</gene>